<dbReference type="Pfam" id="PF00990">
    <property type="entry name" value="GGDEF"/>
    <property type="match status" value="1"/>
</dbReference>
<name>A0ABS7WIA1_9SPHN</name>
<organism evidence="6 7">
    <name type="scientific">Pacificimonas aurantium</name>
    <dbReference type="NCBI Taxonomy" id="1250540"/>
    <lineage>
        <taxon>Bacteria</taxon>
        <taxon>Pseudomonadati</taxon>
        <taxon>Pseudomonadota</taxon>
        <taxon>Alphaproteobacteria</taxon>
        <taxon>Sphingomonadales</taxon>
        <taxon>Sphingosinicellaceae</taxon>
        <taxon>Pacificimonas</taxon>
    </lineage>
</organism>
<dbReference type="PANTHER" id="PTHR45138">
    <property type="entry name" value="REGULATORY COMPONENTS OF SENSORY TRANSDUCTION SYSTEM"/>
    <property type="match status" value="1"/>
</dbReference>
<feature type="transmembrane region" description="Helical" evidence="4">
    <location>
        <begin position="177"/>
        <end position="195"/>
    </location>
</feature>
<dbReference type="PROSITE" id="PS50887">
    <property type="entry name" value="GGDEF"/>
    <property type="match status" value="1"/>
</dbReference>
<dbReference type="EMBL" id="JAGSGB010000001">
    <property type="protein sequence ID" value="MBZ6377317.1"/>
    <property type="molecule type" value="Genomic_DNA"/>
</dbReference>
<dbReference type="CDD" id="cd01949">
    <property type="entry name" value="GGDEF"/>
    <property type="match status" value="1"/>
</dbReference>
<dbReference type="PANTHER" id="PTHR45138:SF9">
    <property type="entry name" value="DIGUANYLATE CYCLASE DGCM-RELATED"/>
    <property type="match status" value="1"/>
</dbReference>
<dbReference type="NCBIfam" id="TIGR00254">
    <property type="entry name" value="GGDEF"/>
    <property type="match status" value="1"/>
</dbReference>
<keyword evidence="6" id="KW-0808">Transferase</keyword>
<feature type="transmembrane region" description="Helical" evidence="4">
    <location>
        <begin position="61"/>
        <end position="82"/>
    </location>
</feature>
<evidence type="ECO:0000256" key="1">
    <source>
        <dbReference type="ARBA" id="ARBA00012528"/>
    </source>
</evidence>
<keyword evidence="6" id="KW-0548">Nucleotidyltransferase</keyword>
<dbReference type="GO" id="GO:0052621">
    <property type="term" value="F:diguanylate cyclase activity"/>
    <property type="evidence" value="ECO:0007669"/>
    <property type="project" value="UniProtKB-EC"/>
</dbReference>
<feature type="transmembrane region" description="Helical" evidence="4">
    <location>
        <begin position="153"/>
        <end position="171"/>
    </location>
</feature>
<accession>A0ABS7WIA1</accession>
<feature type="transmembrane region" description="Helical" evidence="4">
    <location>
        <begin position="38"/>
        <end position="55"/>
    </location>
</feature>
<dbReference type="InterPro" id="IPR029787">
    <property type="entry name" value="Nucleotide_cyclase"/>
</dbReference>
<evidence type="ECO:0000313" key="7">
    <source>
        <dbReference type="Proteomes" id="UP000824621"/>
    </source>
</evidence>
<dbReference type="EC" id="2.7.7.65" evidence="1"/>
<dbReference type="InterPro" id="IPR050469">
    <property type="entry name" value="Diguanylate_Cyclase"/>
</dbReference>
<keyword evidence="4" id="KW-1133">Transmembrane helix</keyword>
<protein>
    <recommendedName>
        <fullName evidence="1">diguanylate cyclase</fullName>
        <ecNumber evidence="1">2.7.7.65</ecNumber>
    </recommendedName>
</protein>
<comment type="caution">
    <text evidence="6">The sequence shown here is derived from an EMBL/GenBank/DDBJ whole genome shotgun (WGS) entry which is preliminary data.</text>
</comment>
<feature type="region of interest" description="Disordered" evidence="3">
    <location>
        <begin position="362"/>
        <end position="393"/>
    </location>
</feature>
<feature type="transmembrane region" description="Helical" evidence="4">
    <location>
        <begin position="103"/>
        <end position="123"/>
    </location>
</feature>
<dbReference type="Proteomes" id="UP000824621">
    <property type="component" value="Unassembled WGS sequence"/>
</dbReference>
<keyword evidence="4" id="KW-0812">Transmembrane</keyword>
<evidence type="ECO:0000259" key="5">
    <source>
        <dbReference type="PROSITE" id="PS50887"/>
    </source>
</evidence>
<evidence type="ECO:0000313" key="6">
    <source>
        <dbReference type="EMBL" id="MBZ6377317.1"/>
    </source>
</evidence>
<feature type="domain" description="GGDEF" evidence="5">
    <location>
        <begin position="243"/>
        <end position="377"/>
    </location>
</feature>
<proteinExistence type="predicted"/>
<dbReference type="InterPro" id="IPR000160">
    <property type="entry name" value="GGDEF_dom"/>
</dbReference>
<sequence>MSGILSRLRRKIAPPVPAEIEDEFALLTAARLQAQTRLLYIALLLTVPTSIYAAAPGAPFFIRIGLPAVMGLACLLGALDYFRRIDYSASVRLARAFVGKATTVSTPLAAVCSAWCVGSFLAAPPGTRAYYPLILAMGSLATAYCLSSIRLAAVLNLVVGLAPISILMLLSGDRMNLAGGASLILATAFLLHMIWKEHGQLIDLLLLQRKTRILAETDPLTGLLNRRAFDVRVAQVAQTAQDDMFIMGLIDLDEFKPINDRYGHAVGDAILCQVADRLRAACGDDALAARIGGDEFAVLVPTGSRLLEENFAEQLRGVLCGEYRVQDEVLRVSASAGFAAWPEDGRSTQKLYEAADRGLYKRKEAARTSPSDGLLDPPPSGSTDQKLRIASGS</sequence>
<keyword evidence="7" id="KW-1185">Reference proteome</keyword>
<evidence type="ECO:0000256" key="4">
    <source>
        <dbReference type="SAM" id="Phobius"/>
    </source>
</evidence>
<keyword evidence="4" id="KW-0472">Membrane</keyword>
<evidence type="ECO:0000256" key="2">
    <source>
        <dbReference type="ARBA" id="ARBA00034247"/>
    </source>
</evidence>
<dbReference type="SMART" id="SM00267">
    <property type="entry name" value="GGDEF"/>
    <property type="match status" value="1"/>
</dbReference>
<dbReference type="InterPro" id="IPR043128">
    <property type="entry name" value="Rev_trsase/Diguanyl_cyclase"/>
</dbReference>
<dbReference type="RefSeq" id="WP_088711764.1">
    <property type="nucleotide sequence ID" value="NZ_JAGSGB010000001.1"/>
</dbReference>
<reference evidence="6 7" key="1">
    <citation type="submission" date="2021-04" db="EMBL/GenBank/DDBJ databases">
        <authorList>
            <person name="Pira H."/>
            <person name="Risdian C."/>
            <person name="Wink J."/>
        </authorList>
    </citation>
    <scope>NUCLEOTIDE SEQUENCE [LARGE SCALE GENOMIC DNA]</scope>
    <source>
        <strain evidence="6 7">DSM 107782</strain>
    </source>
</reference>
<gene>
    <name evidence="6" type="ORF">KCN53_01570</name>
</gene>
<evidence type="ECO:0000256" key="3">
    <source>
        <dbReference type="SAM" id="MobiDB-lite"/>
    </source>
</evidence>
<comment type="catalytic activity">
    <reaction evidence="2">
        <text>2 GTP = 3',3'-c-di-GMP + 2 diphosphate</text>
        <dbReference type="Rhea" id="RHEA:24898"/>
        <dbReference type="ChEBI" id="CHEBI:33019"/>
        <dbReference type="ChEBI" id="CHEBI:37565"/>
        <dbReference type="ChEBI" id="CHEBI:58805"/>
        <dbReference type="EC" id="2.7.7.65"/>
    </reaction>
</comment>
<dbReference type="SUPFAM" id="SSF55073">
    <property type="entry name" value="Nucleotide cyclase"/>
    <property type="match status" value="1"/>
</dbReference>
<dbReference type="Gene3D" id="3.30.70.270">
    <property type="match status" value="1"/>
</dbReference>